<dbReference type="KEGG" id="aten:116299507"/>
<dbReference type="GO" id="GO:0006281">
    <property type="term" value="P:DNA repair"/>
    <property type="evidence" value="ECO:0007669"/>
    <property type="project" value="InterPro"/>
</dbReference>
<dbReference type="GeneID" id="116299507"/>
<evidence type="ECO:0000256" key="1">
    <source>
        <dbReference type="SAM" id="MobiDB-lite"/>
    </source>
</evidence>
<protein>
    <submittedName>
        <fullName evidence="3">Uncharacterized protein LOC116299507</fullName>
    </submittedName>
</protein>
<dbReference type="SUPFAM" id="SSF48150">
    <property type="entry name" value="DNA-glycosylase"/>
    <property type="match status" value="1"/>
</dbReference>
<dbReference type="RefSeq" id="XP_031564028.1">
    <property type="nucleotide sequence ID" value="XM_031708168.1"/>
</dbReference>
<dbReference type="InParanoid" id="A0A6P8I7N7"/>
<dbReference type="GO" id="GO:0003824">
    <property type="term" value="F:catalytic activity"/>
    <property type="evidence" value="ECO:0007669"/>
    <property type="project" value="InterPro"/>
</dbReference>
<proteinExistence type="predicted"/>
<keyword evidence="2" id="KW-1185">Reference proteome</keyword>
<accession>A0A6P8I7N7</accession>
<dbReference type="PANTHER" id="PTHR21521:SF0">
    <property type="entry name" value="AMUN, ISOFORM A"/>
    <property type="match status" value="1"/>
</dbReference>
<evidence type="ECO:0000313" key="3">
    <source>
        <dbReference type="RefSeq" id="XP_031564028.1"/>
    </source>
</evidence>
<dbReference type="AlphaFoldDB" id="A0A6P8I7N7"/>
<dbReference type="Proteomes" id="UP000515163">
    <property type="component" value="Unplaced"/>
</dbReference>
<feature type="region of interest" description="Disordered" evidence="1">
    <location>
        <begin position="217"/>
        <end position="239"/>
    </location>
</feature>
<reference evidence="3" key="1">
    <citation type="submission" date="2025-08" db="UniProtKB">
        <authorList>
            <consortium name="RefSeq"/>
        </authorList>
    </citation>
    <scope>IDENTIFICATION</scope>
    <source>
        <tissue evidence="3">Tentacle</tissue>
    </source>
</reference>
<dbReference type="OrthoDB" id="8249012at2759"/>
<evidence type="ECO:0000313" key="2">
    <source>
        <dbReference type="Proteomes" id="UP000515163"/>
    </source>
</evidence>
<gene>
    <name evidence="3" type="primary">LOC116299507</name>
</gene>
<dbReference type="InterPro" id="IPR011257">
    <property type="entry name" value="DNA_glycosylase"/>
</dbReference>
<feature type="compositionally biased region" description="Basic and acidic residues" evidence="1">
    <location>
        <begin position="230"/>
        <end position="239"/>
    </location>
</feature>
<name>A0A6P8I7N7_ACTTE</name>
<organism evidence="2 3">
    <name type="scientific">Actinia tenebrosa</name>
    <name type="common">Australian red waratah sea anemone</name>
    <dbReference type="NCBI Taxonomy" id="6105"/>
    <lineage>
        <taxon>Eukaryota</taxon>
        <taxon>Metazoa</taxon>
        <taxon>Cnidaria</taxon>
        <taxon>Anthozoa</taxon>
        <taxon>Hexacorallia</taxon>
        <taxon>Actiniaria</taxon>
        <taxon>Actiniidae</taxon>
        <taxon>Actinia</taxon>
    </lineage>
</organism>
<sequence>MAADSLIDAPEGVWQETFELYELILKRKAKEKKKDKGKELIELDNWFQQELPAVIDKREERYLTKEELIKLMQWKLSRGKFRPRLVDLIKSNSPETISENTRMAFKLLPNIEKSIKKLSELKGVGPATASAILCAGCPQVPFMADEAMMTLPVGKGKLEYTMKAYLQYLEQLRSKCLSKLCKTDSVANWNEHKVELTLWTFVTASKLAPELLPECKSSAAKRKREGTGSGERDAKKTKK</sequence>
<dbReference type="PANTHER" id="PTHR21521">
    <property type="entry name" value="AMUN, ISOFORM A"/>
    <property type="match status" value="1"/>
</dbReference>